<proteinExistence type="predicted"/>
<dbReference type="EMBL" id="CAEX01002847">
    <property type="protein sequence ID" value="CCD19197.1"/>
    <property type="molecule type" value="Genomic_DNA"/>
</dbReference>
<feature type="compositionally biased region" description="Basic and acidic residues" evidence="1">
    <location>
        <begin position="130"/>
        <end position="157"/>
    </location>
</feature>
<dbReference type="VEuPathDB" id="TriTrypDB:TvY486_0018890"/>
<feature type="compositionally biased region" description="Basic residues" evidence="1">
    <location>
        <begin position="19"/>
        <end position="31"/>
    </location>
</feature>
<evidence type="ECO:0000313" key="2">
    <source>
        <dbReference type="EMBL" id="CCD19197.1"/>
    </source>
</evidence>
<feature type="compositionally biased region" description="Polar residues" evidence="1">
    <location>
        <begin position="116"/>
        <end position="127"/>
    </location>
</feature>
<evidence type="ECO:0000313" key="3">
    <source>
        <dbReference type="Proteomes" id="UP000009027"/>
    </source>
</evidence>
<feature type="compositionally biased region" description="Basic and acidic residues" evidence="1">
    <location>
        <begin position="177"/>
        <end position="189"/>
    </location>
</feature>
<protein>
    <submittedName>
        <fullName evidence="2">Uncharacterized protein</fullName>
    </submittedName>
</protein>
<feature type="compositionally biased region" description="Basic residues" evidence="1">
    <location>
        <begin position="261"/>
        <end position="272"/>
    </location>
</feature>
<evidence type="ECO:0000256" key="1">
    <source>
        <dbReference type="SAM" id="MobiDB-lite"/>
    </source>
</evidence>
<organism evidence="2 3">
    <name type="scientific">Trypanosoma vivax (strain Y486)</name>
    <dbReference type="NCBI Taxonomy" id="1055687"/>
    <lineage>
        <taxon>Eukaryota</taxon>
        <taxon>Discoba</taxon>
        <taxon>Euglenozoa</taxon>
        <taxon>Kinetoplastea</taxon>
        <taxon>Metakinetoplastina</taxon>
        <taxon>Trypanosomatida</taxon>
        <taxon>Trypanosomatidae</taxon>
        <taxon>Trypanosoma</taxon>
        <taxon>Duttonella</taxon>
    </lineage>
</organism>
<gene>
    <name evidence="2" type="ORF">TvY486_0018890</name>
</gene>
<dbReference type="Proteomes" id="UP000009027">
    <property type="component" value="Unassembled WGS sequence"/>
</dbReference>
<feature type="compositionally biased region" description="Polar residues" evidence="1">
    <location>
        <begin position="37"/>
        <end position="47"/>
    </location>
</feature>
<feature type="region of interest" description="Disordered" evidence="1">
    <location>
        <begin position="1"/>
        <end position="324"/>
    </location>
</feature>
<dbReference type="AlphaFoldDB" id="F9WNS6"/>
<keyword evidence="3" id="KW-1185">Reference proteome</keyword>
<reference evidence="2 3" key="1">
    <citation type="journal article" date="2012" name="Proc. Natl. Acad. Sci. U.S.A.">
        <title>Antigenic diversity is generated by distinct evolutionary mechanisms in African trypanosome species.</title>
        <authorList>
            <person name="Jackson A.P."/>
            <person name="Berry A."/>
            <person name="Aslett M."/>
            <person name="Allison H.C."/>
            <person name="Burton P."/>
            <person name="Vavrova-Anderson J."/>
            <person name="Brown R."/>
            <person name="Browne H."/>
            <person name="Corton N."/>
            <person name="Hauser H."/>
            <person name="Gamble J."/>
            <person name="Gilderthorp R."/>
            <person name="Marcello L."/>
            <person name="McQuillan J."/>
            <person name="Otto T.D."/>
            <person name="Quail M.A."/>
            <person name="Sanders M.J."/>
            <person name="van Tonder A."/>
            <person name="Ginger M.L."/>
            <person name="Field M.C."/>
            <person name="Barry J.D."/>
            <person name="Hertz-Fowler C."/>
            <person name="Berriman M."/>
        </authorList>
    </citation>
    <scope>NUCLEOTIDE SEQUENCE</scope>
    <source>
        <strain evidence="2 3">Y486</strain>
    </source>
</reference>
<feature type="compositionally biased region" description="Basic residues" evidence="1">
    <location>
        <begin position="52"/>
        <end position="67"/>
    </location>
</feature>
<feature type="compositionally biased region" description="Polar residues" evidence="1">
    <location>
        <begin position="68"/>
        <end position="78"/>
    </location>
</feature>
<feature type="compositionally biased region" description="Basic and acidic residues" evidence="1">
    <location>
        <begin position="99"/>
        <end position="113"/>
    </location>
</feature>
<feature type="compositionally biased region" description="Basic and acidic residues" evidence="1">
    <location>
        <begin position="273"/>
        <end position="289"/>
    </location>
</feature>
<feature type="compositionally biased region" description="Basic residues" evidence="1">
    <location>
        <begin position="205"/>
        <end position="214"/>
    </location>
</feature>
<accession>F9WNS6</accession>
<feature type="compositionally biased region" description="Basic and acidic residues" evidence="1">
    <location>
        <begin position="299"/>
        <end position="317"/>
    </location>
</feature>
<name>F9WNS6_TRYVY</name>
<sequence length="324" mass="36805">MGPLAPAQRPHLRAPLGAGHKRARKRHKERRQHAEPKTSNAAGSQTRPKGGTTRKKGRAQTRGKAHSNAHSATINGEGTSRPLDKGRTHTARGGPGEKVGPERSTAKQAEAKTRTAWVTPQARTSGQRKTRSEGGTRKHEKSNQDTNKETHTHDSRNGGRNGSDENAPCQTHRRDWKGKEEENGKAAEWHRRRKQAGNPCEAAKTQRKRGRRTQRKIECRKHFAKVRPQQQGGKKKKISAWTAQKNKEKKRKTACKGQHDNKKRGNQKRGNRHAVESENTPKRKEEENKTHKRKARLTQKTEKQRSRDRQTKGEARTRNKKRDK</sequence>